<accession>A0A9D1M9S5</accession>
<evidence type="ECO:0000313" key="2">
    <source>
        <dbReference type="Proteomes" id="UP000824109"/>
    </source>
</evidence>
<comment type="caution">
    <text evidence="1">The sequence shown here is derived from an EMBL/GenBank/DDBJ whole genome shotgun (WGS) entry which is preliminary data.</text>
</comment>
<dbReference type="AlphaFoldDB" id="A0A9D1M9S5"/>
<sequence length="71" mass="7708">MTDAKTQLEEVNAAISAILMGGQSYKIGSRTLTRADLATLYKMKNELESAVSEAEAPGLGRKTALAFFDRR</sequence>
<protein>
    <submittedName>
        <fullName evidence="1">Peptidylprolyl isomerase</fullName>
    </submittedName>
</protein>
<dbReference type="GO" id="GO:0016853">
    <property type="term" value="F:isomerase activity"/>
    <property type="evidence" value="ECO:0007669"/>
    <property type="project" value="UniProtKB-KW"/>
</dbReference>
<reference evidence="1" key="1">
    <citation type="submission" date="2020-10" db="EMBL/GenBank/DDBJ databases">
        <authorList>
            <person name="Gilroy R."/>
        </authorList>
    </citation>
    <scope>NUCLEOTIDE SEQUENCE</scope>
    <source>
        <strain evidence="1">USAMLcec3-3695</strain>
    </source>
</reference>
<organism evidence="1 2">
    <name type="scientific">Candidatus Ornithomonoglobus merdipullorum</name>
    <dbReference type="NCBI Taxonomy" id="2840895"/>
    <lineage>
        <taxon>Bacteria</taxon>
        <taxon>Bacillati</taxon>
        <taxon>Bacillota</taxon>
        <taxon>Clostridia</taxon>
        <taxon>Candidatus Ornithomonoglobus</taxon>
    </lineage>
</organism>
<evidence type="ECO:0000313" key="1">
    <source>
        <dbReference type="EMBL" id="HIU56205.1"/>
    </source>
</evidence>
<keyword evidence="1" id="KW-0413">Isomerase</keyword>
<proteinExistence type="predicted"/>
<name>A0A9D1M9S5_9FIRM</name>
<gene>
    <name evidence="1" type="ORF">IAA61_00160</name>
</gene>
<dbReference type="EMBL" id="DVNB01000002">
    <property type="protein sequence ID" value="HIU56205.1"/>
    <property type="molecule type" value="Genomic_DNA"/>
</dbReference>
<dbReference type="Proteomes" id="UP000824109">
    <property type="component" value="Unassembled WGS sequence"/>
</dbReference>
<reference evidence="1" key="2">
    <citation type="journal article" date="2021" name="PeerJ">
        <title>Extensive microbial diversity within the chicken gut microbiome revealed by metagenomics and culture.</title>
        <authorList>
            <person name="Gilroy R."/>
            <person name="Ravi A."/>
            <person name="Getino M."/>
            <person name="Pursley I."/>
            <person name="Horton D.L."/>
            <person name="Alikhan N.F."/>
            <person name="Baker D."/>
            <person name="Gharbi K."/>
            <person name="Hall N."/>
            <person name="Watson M."/>
            <person name="Adriaenssens E.M."/>
            <person name="Foster-Nyarko E."/>
            <person name="Jarju S."/>
            <person name="Secka A."/>
            <person name="Antonio M."/>
            <person name="Oren A."/>
            <person name="Chaudhuri R.R."/>
            <person name="La Ragione R."/>
            <person name="Hildebrand F."/>
            <person name="Pallen M.J."/>
        </authorList>
    </citation>
    <scope>NUCLEOTIDE SEQUENCE</scope>
    <source>
        <strain evidence="1">USAMLcec3-3695</strain>
    </source>
</reference>